<feature type="transmembrane region" description="Helical" evidence="10">
    <location>
        <begin position="392"/>
        <end position="414"/>
    </location>
</feature>
<feature type="transmembrane region" description="Helical" evidence="10">
    <location>
        <begin position="337"/>
        <end position="354"/>
    </location>
</feature>
<comment type="subcellular location">
    <subcellularLocation>
        <location evidence="1 10">Endoplasmic reticulum membrane</location>
        <topology evidence="1 10">Multi-pass membrane protein</topology>
    </subcellularLocation>
</comment>
<evidence type="ECO:0000256" key="10">
    <source>
        <dbReference type="RuleBase" id="RU363110"/>
    </source>
</evidence>
<dbReference type="PANTHER" id="PTHR12413">
    <property type="entry name" value="DOLICHYL GLYCOSYLTRANSFERASE"/>
    <property type="match status" value="1"/>
</dbReference>
<comment type="caution">
    <text evidence="11">The sequence shown here is derived from an EMBL/GenBank/DDBJ whole genome shotgun (WGS) entry which is preliminary data.</text>
</comment>
<protein>
    <recommendedName>
        <fullName evidence="10">Alpha-1,3-glucosyltransferase</fullName>
        <ecNumber evidence="10">2.4.1.-</ecNumber>
    </recommendedName>
</protein>
<evidence type="ECO:0000256" key="3">
    <source>
        <dbReference type="ARBA" id="ARBA00008715"/>
    </source>
</evidence>
<evidence type="ECO:0000256" key="1">
    <source>
        <dbReference type="ARBA" id="ARBA00004477"/>
    </source>
</evidence>
<evidence type="ECO:0000313" key="11">
    <source>
        <dbReference type="EMBL" id="PIK60720.1"/>
    </source>
</evidence>
<keyword evidence="4 10" id="KW-0328">Glycosyltransferase</keyword>
<comment type="pathway">
    <text evidence="2 10">Protein modification; protein glycosylation.</text>
</comment>
<evidence type="ECO:0000256" key="2">
    <source>
        <dbReference type="ARBA" id="ARBA00004922"/>
    </source>
</evidence>
<dbReference type="InterPro" id="IPR004856">
    <property type="entry name" value="Glyco_trans_ALG6/ALG8"/>
</dbReference>
<evidence type="ECO:0000313" key="12">
    <source>
        <dbReference type="Proteomes" id="UP000230750"/>
    </source>
</evidence>
<dbReference type="EMBL" id="MRZV01000049">
    <property type="protein sequence ID" value="PIK60720.1"/>
    <property type="molecule type" value="Genomic_DNA"/>
</dbReference>
<evidence type="ECO:0000256" key="4">
    <source>
        <dbReference type="ARBA" id="ARBA00022676"/>
    </source>
</evidence>
<dbReference type="AlphaFoldDB" id="A0A2G8LKN1"/>
<feature type="transmembrane region" description="Helical" evidence="10">
    <location>
        <begin position="360"/>
        <end position="380"/>
    </location>
</feature>
<keyword evidence="8 10" id="KW-1133">Transmembrane helix</keyword>
<keyword evidence="12" id="KW-1185">Reference proteome</keyword>
<dbReference type="PANTHER" id="PTHR12413:SF2">
    <property type="entry name" value="DOLICHYL PYROPHOSPHATE GLC1MAN9GLCNAC2 ALPHA-1,3-GLUCOSYLTRANSFERASE-RELATED"/>
    <property type="match status" value="1"/>
</dbReference>
<keyword evidence="9 10" id="KW-0472">Membrane</keyword>
<keyword evidence="5 10" id="KW-0808">Transferase</keyword>
<keyword evidence="7 10" id="KW-0256">Endoplasmic reticulum</keyword>
<reference evidence="11 12" key="1">
    <citation type="journal article" date="2017" name="PLoS Biol.">
        <title>The sea cucumber genome provides insights into morphological evolution and visceral regeneration.</title>
        <authorList>
            <person name="Zhang X."/>
            <person name="Sun L."/>
            <person name="Yuan J."/>
            <person name="Sun Y."/>
            <person name="Gao Y."/>
            <person name="Zhang L."/>
            <person name="Li S."/>
            <person name="Dai H."/>
            <person name="Hamel J.F."/>
            <person name="Liu C."/>
            <person name="Yu Y."/>
            <person name="Liu S."/>
            <person name="Lin W."/>
            <person name="Guo K."/>
            <person name="Jin S."/>
            <person name="Xu P."/>
            <person name="Storey K.B."/>
            <person name="Huan P."/>
            <person name="Zhang T."/>
            <person name="Zhou Y."/>
            <person name="Zhang J."/>
            <person name="Lin C."/>
            <person name="Li X."/>
            <person name="Xing L."/>
            <person name="Huo D."/>
            <person name="Sun M."/>
            <person name="Wang L."/>
            <person name="Mercier A."/>
            <person name="Li F."/>
            <person name="Yang H."/>
            <person name="Xiang J."/>
        </authorList>
    </citation>
    <scope>NUCLEOTIDE SEQUENCE [LARGE SCALE GENOMIC DNA]</scope>
    <source>
        <strain evidence="11">Shaxun</strain>
        <tissue evidence="11">Muscle</tissue>
    </source>
</reference>
<keyword evidence="6 10" id="KW-0812">Transmembrane</keyword>
<proteinExistence type="inferred from homology"/>
<comment type="caution">
    <text evidence="10">Lacks conserved residue(s) required for the propagation of feature annotation.</text>
</comment>
<gene>
    <name evidence="11" type="ORF">BSL78_02343</name>
</gene>
<dbReference type="STRING" id="307972.A0A2G8LKN1"/>
<dbReference type="GO" id="GO:0006487">
    <property type="term" value="P:protein N-linked glycosylation"/>
    <property type="evidence" value="ECO:0007669"/>
    <property type="project" value="TreeGrafter"/>
</dbReference>
<accession>A0A2G8LKN1</accession>
<evidence type="ECO:0000256" key="7">
    <source>
        <dbReference type="ARBA" id="ARBA00022824"/>
    </source>
</evidence>
<feature type="transmembrane region" description="Helical" evidence="10">
    <location>
        <begin position="260"/>
        <end position="281"/>
    </location>
</feature>
<feature type="transmembrane region" description="Helical" evidence="10">
    <location>
        <begin position="162"/>
        <end position="188"/>
    </location>
</feature>
<dbReference type="Pfam" id="PF03155">
    <property type="entry name" value="Alg6_Alg8"/>
    <property type="match status" value="1"/>
</dbReference>
<organism evidence="11 12">
    <name type="scientific">Stichopus japonicus</name>
    <name type="common">Sea cucumber</name>
    <dbReference type="NCBI Taxonomy" id="307972"/>
    <lineage>
        <taxon>Eukaryota</taxon>
        <taxon>Metazoa</taxon>
        <taxon>Echinodermata</taxon>
        <taxon>Eleutherozoa</taxon>
        <taxon>Echinozoa</taxon>
        <taxon>Holothuroidea</taxon>
        <taxon>Aspidochirotacea</taxon>
        <taxon>Aspidochirotida</taxon>
        <taxon>Stichopodidae</taxon>
        <taxon>Apostichopus</taxon>
    </lineage>
</organism>
<feature type="transmembrane region" description="Helical" evidence="10">
    <location>
        <begin position="111"/>
        <end position="132"/>
    </location>
</feature>
<evidence type="ECO:0000256" key="6">
    <source>
        <dbReference type="ARBA" id="ARBA00022692"/>
    </source>
</evidence>
<dbReference type="OrthoDB" id="1689333at2759"/>
<dbReference type="GO" id="GO:0005789">
    <property type="term" value="C:endoplasmic reticulum membrane"/>
    <property type="evidence" value="ECO:0007669"/>
    <property type="project" value="UniProtKB-SubCell"/>
</dbReference>
<dbReference type="UniPathway" id="UPA00378"/>
<evidence type="ECO:0000256" key="9">
    <source>
        <dbReference type="ARBA" id="ARBA00023136"/>
    </source>
</evidence>
<dbReference type="Proteomes" id="UP000230750">
    <property type="component" value="Unassembled WGS sequence"/>
</dbReference>
<sequence>MSDIHSTDFEVHRNWLAITHSLPISKWYHENTSEWTLDYPPFFAHFEFGLSKIAKFFDPKMLEVTNLNYDSKAAIYFQRLSVIVTDLMLVYAAKECCAVTKTLKRRQPTSLFGDSAFVLAVLLLANFGLFIIDHIHFQYNGFLFGLLLLSVAKISQGENLTGAFWFAVLLNFKHIYLYVAPAFIVYLLRSYCFTEINKDNSVRWRSLSIVRLAALGFIVLTITGISFGPFIAMNQLPQVLSRLFPFKRGLCHAYWAPNFWALYNILDKFLTVAALTMMPALFRIWHYHDGWRGFVRCIVLCAYSSFLFGWHVHEKAILIIILPLSLLAVTSVDDARVFLLLSTVGHYSLFPLLFTRPETPIKVCLFCAFTVFSFLALQQIHRVEDKHPRPALGLPLLSVFESLYLWLLVALFLYTDGVHPLLVCLLNYPSCLCS</sequence>
<name>A0A2G8LKN1_STIJA</name>
<comment type="similarity">
    <text evidence="3 10">Belongs to the ALG6/ALG8 glucosyltransferase family.</text>
</comment>
<dbReference type="EC" id="2.4.1.-" evidence="10"/>
<evidence type="ECO:0000256" key="8">
    <source>
        <dbReference type="ARBA" id="ARBA00022989"/>
    </source>
</evidence>
<feature type="transmembrane region" description="Helical" evidence="10">
    <location>
        <begin position="209"/>
        <end position="232"/>
    </location>
</feature>
<dbReference type="GO" id="GO:0042283">
    <property type="term" value="F:dolichyl pyrophosphate Glc1Man9GlcNAc2 alpha-1,3-glucosyltransferase activity"/>
    <property type="evidence" value="ECO:0007669"/>
    <property type="project" value="TreeGrafter"/>
</dbReference>
<evidence type="ECO:0000256" key="5">
    <source>
        <dbReference type="ARBA" id="ARBA00022679"/>
    </source>
</evidence>